<dbReference type="EMBL" id="AP022870">
    <property type="protein sequence ID" value="BCB74729.1"/>
    <property type="molecule type" value="Genomic_DNA"/>
</dbReference>
<protein>
    <submittedName>
        <fullName evidence="1">Uncharacterized protein</fullName>
    </submittedName>
</protein>
<sequence>MTAPEYVEIEVPWRWWRAEQLAESLCRQAFGEVMAAAFETRATRDALALTLMLSGVTGETARPSRVVLGMIRDRLSAVASWRSWSQDALRRSPADDVDIRFAAASWQWLMRTRLLKGRCPTCSAGQREPVDALDVGVRGAREVVDALLW</sequence>
<keyword evidence="2" id="KW-1185">Reference proteome</keyword>
<reference evidence="1 2" key="1">
    <citation type="submission" date="2020-03" db="EMBL/GenBank/DDBJ databases">
        <title>Whole genome shotgun sequence of Phytohabitans flavus NBRC 107702.</title>
        <authorList>
            <person name="Komaki H."/>
            <person name="Tamura T."/>
        </authorList>
    </citation>
    <scope>NUCLEOTIDE SEQUENCE [LARGE SCALE GENOMIC DNA]</scope>
    <source>
        <strain evidence="1 2">NBRC 107702</strain>
    </source>
</reference>
<proteinExistence type="predicted"/>
<organism evidence="1 2">
    <name type="scientific">Phytohabitans flavus</name>
    <dbReference type="NCBI Taxonomy" id="1076124"/>
    <lineage>
        <taxon>Bacteria</taxon>
        <taxon>Bacillati</taxon>
        <taxon>Actinomycetota</taxon>
        <taxon>Actinomycetes</taxon>
        <taxon>Micromonosporales</taxon>
        <taxon>Micromonosporaceae</taxon>
    </lineage>
</organism>
<name>A0A6F8XLR5_9ACTN</name>
<evidence type="ECO:0000313" key="2">
    <source>
        <dbReference type="Proteomes" id="UP000502508"/>
    </source>
</evidence>
<gene>
    <name evidence="1" type="ORF">Pflav_011390</name>
</gene>
<reference evidence="1 2" key="2">
    <citation type="submission" date="2020-03" db="EMBL/GenBank/DDBJ databases">
        <authorList>
            <person name="Ichikawa N."/>
            <person name="Kimura A."/>
            <person name="Kitahashi Y."/>
            <person name="Uohara A."/>
        </authorList>
    </citation>
    <scope>NUCLEOTIDE SEQUENCE [LARGE SCALE GENOMIC DNA]</scope>
    <source>
        <strain evidence="1 2">NBRC 107702</strain>
    </source>
</reference>
<dbReference type="KEGG" id="pfla:Pflav_011390"/>
<accession>A0A6F8XLR5</accession>
<evidence type="ECO:0000313" key="1">
    <source>
        <dbReference type="EMBL" id="BCB74729.1"/>
    </source>
</evidence>
<dbReference type="RefSeq" id="WP_173034210.1">
    <property type="nucleotide sequence ID" value="NZ_AP022870.1"/>
</dbReference>
<dbReference type="Proteomes" id="UP000502508">
    <property type="component" value="Chromosome"/>
</dbReference>
<dbReference type="AlphaFoldDB" id="A0A6F8XLR5"/>